<dbReference type="GeneID" id="5123765"/>
<evidence type="ECO:0000313" key="2">
    <source>
        <dbReference type="EMBL" id="EDK41626.2"/>
    </source>
</evidence>
<feature type="region of interest" description="Disordered" evidence="1">
    <location>
        <begin position="82"/>
        <end position="157"/>
    </location>
</feature>
<dbReference type="InterPro" id="IPR021017">
    <property type="entry name" value="Mediator_Med2_fun"/>
</dbReference>
<dbReference type="KEGG" id="pgu:PGUG_05724"/>
<feature type="compositionally biased region" description="Basic and acidic residues" evidence="1">
    <location>
        <begin position="82"/>
        <end position="133"/>
    </location>
</feature>
<sequence length="247" mass="28066">MNLEEKLRSSLDDVLCTSGYIFEIIGNNRKQSNLLTGTNNSLITPAVTNSLARSLAKFDEVLDDTISKFNDTRWCVEQIVENKQRQKEQKAREEEERKRLDDEKRKEDERKQEEKVKQEKQRQEDERRSRESQIEVGGGRNVGGTESQGVSPVFDFNFNELPEEPSNENKAQDIPDPADILQSIQYGEGQKKDAMDLDMNNILGNDESLLGGLNMDFLDPGLDQPQQDANDDDFDVDSFLNQFAGGA</sequence>
<dbReference type="OrthoDB" id="4092858at2759"/>
<keyword evidence="3" id="KW-1185">Reference proteome</keyword>
<reference evidence="2 3" key="1">
    <citation type="journal article" date="2009" name="Nature">
        <title>Evolution of pathogenicity and sexual reproduction in eight Candida genomes.</title>
        <authorList>
            <person name="Butler G."/>
            <person name="Rasmussen M.D."/>
            <person name="Lin M.F."/>
            <person name="Santos M.A."/>
            <person name="Sakthikumar S."/>
            <person name="Munro C.A."/>
            <person name="Rheinbay E."/>
            <person name="Grabherr M."/>
            <person name="Forche A."/>
            <person name="Reedy J.L."/>
            <person name="Agrafioti I."/>
            <person name="Arnaud M.B."/>
            <person name="Bates S."/>
            <person name="Brown A.J."/>
            <person name="Brunke S."/>
            <person name="Costanzo M.C."/>
            <person name="Fitzpatrick D.A."/>
            <person name="de Groot P.W."/>
            <person name="Harris D."/>
            <person name="Hoyer L.L."/>
            <person name="Hube B."/>
            <person name="Klis F.M."/>
            <person name="Kodira C."/>
            <person name="Lennard N."/>
            <person name="Logue M.E."/>
            <person name="Martin R."/>
            <person name="Neiman A.M."/>
            <person name="Nikolaou E."/>
            <person name="Quail M.A."/>
            <person name="Quinn J."/>
            <person name="Santos M.C."/>
            <person name="Schmitzberger F.F."/>
            <person name="Sherlock G."/>
            <person name="Shah P."/>
            <person name="Silverstein K.A."/>
            <person name="Skrzypek M.S."/>
            <person name="Soll D."/>
            <person name="Staggs R."/>
            <person name="Stansfield I."/>
            <person name="Stumpf M.P."/>
            <person name="Sudbery P.E."/>
            <person name="Srikantha T."/>
            <person name="Zeng Q."/>
            <person name="Berman J."/>
            <person name="Berriman M."/>
            <person name="Heitman J."/>
            <person name="Gow N.A."/>
            <person name="Lorenz M.C."/>
            <person name="Birren B.W."/>
            <person name="Kellis M."/>
            <person name="Cuomo C.A."/>
        </authorList>
    </citation>
    <scope>NUCLEOTIDE SEQUENCE [LARGE SCALE GENOMIC DNA]</scope>
    <source>
        <strain evidence="3">ATCC 6260 / CBS 566 / DSM 6381 / JCM 1539 / NBRC 10279 / NRRL Y-324</strain>
    </source>
</reference>
<organism evidence="2 3">
    <name type="scientific">Meyerozyma guilliermondii (strain ATCC 6260 / CBS 566 / DSM 6381 / JCM 1539 / NBRC 10279 / NRRL Y-324)</name>
    <name type="common">Yeast</name>
    <name type="synonym">Candida guilliermondii</name>
    <dbReference type="NCBI Taxonomy" id="294746"/>
    <lineage>
        <taxon>Eukaryota</taxon>
        <taxon>Fungi</taxon>
        <taxon>Dikarya</taxon>
        <taxon>Ascomycota</taxon>
        <taxon>Saccharomycotina</taxon>
        <taxon>Pichiomycetes</taxon>
        <taxon>Debaryomycetaceae</taxon>
        <taxon>Meyerozyma</taxon>
    </lineage>
</organism>
<dbReference type="OMA" id="WCVEQIV"/>
<proteinExistence type="predicted"/>
<accession>A5DR23</accession>
<name>A5DR23_PICGU</name>
<dbReference type="EMBL" id="CH408162">
    <property type="protein sequence ID" value="EDK41626.2"/>
    <property type="molecule type" value="Genomic_DNA"/>
</dbReference>
<feature type="region of interest" description="Disordered" evidence="1">
    <location>
        <begin position="216"/>
        <end position="236"/>
    </location>
</feature>
<dbReference type="Pfam" id="PF11214">
    <property type="entry name" value="Med2"/>
    <property type="match status" value="1"/>
</dbReference>
<dbReference type="eggNOG" id="ENOG502QPJP">
    <property type="taxonomic scope" value="Eukaryota"/>
</dbReference>
<dbReference type="HOGENOM" id="CLU_067134_0_0_1"/>
<evidence type="ECO:0000256" key="1">
    <source>
        <dbReference type="SAM" id="MobiDB-lite"/>
    </source>
</evidence>
<dbReference type="Proteomes" id="UP000001997">
    <property type="component" value="Unassembled WGS sequence"/>
</dbReference>
<dbReference type="AlphaFoldDB" id="A5DR23"/>
<gene>
    <name evidence="2" type="ORF">PGUG_05724</name>
</gene>
<dbReference type="InParanoid" id="A5DR23"/>
<dbReference type="RefSeq" id="XP_001481961.2">
    <property type="nucleotide sequence ID" value="XM_001481911.1"/>
</dbReference>
<evidence type="ECO:0000313" key="3">
    <source>
        <dbReference type="Proteomes" id="UP000001997"/>
    </source>
</evidence>
<protein>
    <submittedName>
        <fullName evidence="2">Uncharacterized protein</fullName>
    </submittedName>
</protein>
<dbReference type="VEuPathDB" id="FungiDB:PGUG_05724"/>